<keyword evidence="3" id="KW-1185">Reference proteome</keyword>
<feature type="chain" id="PRO_5012272425" evidence="1">
    <location>
        <begin position="26"/>
        <end position="82"/>
    </location>
</feature>
<evidence type="ECO:0000313" key="3">
    <source>
        <dbReference type="Proteomes" id="UP000183832"/>
    </source>
</evidence>
<feature type="signal peptide" evidence="1">
    <location>
        <begin position="1"/>
        <end position="25"/>
    </location>
</feature>
<dbReference type="Gene3D" id="3.30.60.30">
    <property type="match status" value="1"/>
</dbReference>
<dbReference type="InterPro" id="IPR036058">
    <property type="entry name" value="Kazal_dom_sf"/>
</dbReference>
<accession>A0A1J1HF49</accession>
<name>A0A1J1HF49_9DIPT</name>
<proteinExistence type="predicted"/>
<evidence type="ECO:0000313" key="2">
    <source>
        <dbReference type="EMBL" id="CRK86608.1"/>
    </source>
</evidence>
<protein>
    <submittedName>
        <fullName evidence="2">CLUMA_CG000445, isoform B</fullName>
    </submittedName>
</protein>
<dbReference type="SUPFAM" id="SSF100895">
    <property type="entry name" value="Kazal-type serine protease inhibitors"/>
    <property type="match status" value="1"/>
</dbReference>
<keyword evidence="1" id="KW-0732">Signal</keyword>
<dbReference type="EMBL" id="CVRI01000002">
    <property type="protein sequence ID" value="CRK86608.1"/>
    <property type="molecule type" value="Genomic_DNA"/>
</dbReference>
<organism evidence="2 3">
    <name type="scientific">Clunio marinus</name>
    <dbReference type="NCBI Taxonomy" id="568069"/>
    <lineage>
        <taxon>Eukaryota</taxon>
        <taxon>Metazoa</taxon>
        <taxon>Ecdysozoa</taxon>
        <taxon>Arthropoda</taxon>
        <taxon>Hexapoda</taxon>
        <taxon>Insecta</taxon>
        <taxon>Pterygota</taxon>
        <taxon>Neoptera</taxon>
        <taxon>Endopterygota</taxon>
        <taxon>Diptera</taxon>
        <taxon>Nematocera</taxon>
        <taxon>Chironomoidea</taxon>
        <taxon>Chironomidae</taxon>
        <taxon>Clunio</taxon>
    </lineage>
</organism>
<dbReference type="Proteomes" id="UP000183832">
    <property type="component" value="Unassembled WGS sequence"/>
</dbReference>
<dbReference type="OrthoDB" id="7783180at2759"/>
<reference evidence="2 3" key="1">
    <citation type="submission" date="2015-04" db="EMBL/GenBank/DDBJ databases">
        <authorList>
            <person name="Syromyatnikov M.Y."/>
            <person name="Popov V.N."/>
        </authorList>
    </citation>
    <scope>NUCLEOTIDE SEQUENCE [LARGE SCALE GENOMIC DNA]</scope>
</reference>
<dbReference type="AlphaFoldDB" id="A0A1J1HF49"/>
<evidence type="ECO:0000256" key="1">
    <source>
        <dbReference type="SAM" id="SignalP"/>
    </source>
</evidence>
<sequence>MKCLNKLTAIFLIITMFMSLNYVLANECVQCPSASANEYVCGVDDKGAFRKFGSECLLRFENCDKKTMLSHLDKTDGILMFN</sequence>
<gene>
    <name evidence="2" type="ORF">CLUMA_CG000445</name>
</gene>